<reference evidence="1" key="1">
    <citation type="submission" date="2023-06" db="EMBL/GenBank/DDBJ databases">
        <title>Sysu t00192.</title>
        <authorList>
            <person name="Gao L."/>
            <person name="Fang B.-Z."/>
            <person name="Li W.-J."/>
        </authorList>
    </citation>
    <scope>NUCLEOTIDE SEQUENCE</scope>
    <source>
        <strain evidence="1">SYSU T00192</strain>
    </source>
</reference>
<protein>
    <submittedName>
        <fullName evidence="1">DUF4192 domain-containing protein</fullName>
    </submittedName>
</protein>
<keyword evidence="2" id="KW-1185">Reference proteome</keyword>
<dbReference type="Proteomes" id="UP001172728">
    <property type="component" value="Unassembled WGS sequence"/>
</dbReference>
<accession>A0ABT8G625</accession>
<dbReference type="EMBL" id="JAUHPW010000001">
    <property type="protein sequence ID" value="MDN4474583.1"/>
    <property type="molecule type" value="Genomic_DNA"/>
</dbReference>
<proteinExistence type="predicted"/>
<comment type="caution">
    <text evidence="1">The sequence shown here is derived from an EMBL/GenBank/DDBJ whole genome shotgun (WGS) entry which is preliminary data.</text>
</comment>
<evidence type="ECO:0000313" key="2">
    <source>
        <dbReference type="Proteomes" id="UP001172728"/>
    </source>
</evidence>
<organism evidence="1 2">
    <name type="scientific">Demequina litoralis</name>
    <dbReference type="NCBI Taxonomy" id="3051660"/>
    <lineage>
        <taxon>Bacteria</taxon>
        <taxon>Bacillati</taxon>
        <taxon>Actinomycetota</taxon>
        <taxon>Actinomycetes</taxon>
        <taxon>Micrococcales</taxon>
        <taxon>Demequinaceae</taxon>
        <taxon>Demequina</taxon>
    </lineage>
</organism>
<dbReference type="Pfam" id="PF13830">
    <property type="entry name" value="DUF4192"/>
    <property type="match status" value="1"/>
</dbReference>
<dbReference type="RefSeq" id="WP_301130986.1">
    <property type="nucleotide sequence ID" value="NZ_JAUHPW010000001.1"/>
</dbReference>
<gene>
    <name evidence="1" type="ORF">QQX09_01815</name>
</gene>
<sequence length="329" mass="34475">MTTITGPGELVSLLPSILGFQPRESVVTVLLRERGALGAILRLDVSDLMSDVADDVALDLARLAMQEGARRAVVVGYAADEVDGCLAVATAAAALEETVAAVETWMVADGRYYCPSCEDPACCPPGGRTVPAVRPGGPTAWTVARDPGASRAPARERRLASRAARRWEDRATADPAAWRDASARHWRVALDEGADGPAPLGRLAAALADVRVRDALLLMLIPGASRAVRDALAGRDSAAVARALGAGMRPARPPDPGRVDAVTDLLVAVLEHAPPRLSAAPAATLAVIAWWEDDPDVARAWCAIALDHDPGYRLALLTLALIDHVESAA</sequence>
<name>A0ABT8G625_9MICO</name>
<evidence type="ECO:0000313" key="1">
    <source>
        <dbReference type="EMBL" id="MDN4474583.1"/>
    </source>
</evidence>
<dbReference type="InterPro" id="IPR025447">
    <property type="entry name" value="DUF4192"/>
</dbReference>